<feature type="compositionally biased region" description="Basic and acidic residues" evidence="2">
    <location>
        <begin position="147"/>
        <end position="156"/>
    </location>
</feature>
<feature type="compositionally biased region" description="Basic and acidic residues" evidence="2">
    <location>
        <begin position="169"/>
        <end position="185"/>
    </location>
</feature>
<protein>
    <recommendedName>
        <fullName evidence="5">WPP domain-interacting protein 2</fullName>
    </recommendedName>
</protein>
<dbReference type="PANTHER" id="PTHR34562:SF13">
    <property type="entry name" value="OS08G0497900 PROTEIN"/>
    <property type="match status" value="1"/>
</dbReference>
<accession>A0ABC9BRL0</accession>
<gene>
    <name evidence="3" type="ORF">URODEC1_LOCUS67505</name>
</gene>
<feature type="coiled-coil region" evidence="1">
    <location>
        <begin position="354"/>
        <end position="388"/>
    </location>
</feature>
<dbReference type="InterPro" id="IPR044696">
    <property type="entry name" value="WIP1/2/3"/>
</dbReference>
<feature type="compositionally biased region" description="Low complexity" evidence="2">
    <location>
        <begin position="225"/>
        <end position="236"/>
    </location>
</feature>
<feature type="compositionally biased region" description="Low complexity" evidence="2">
    <location>
        <begin position="106"/>
        <end position="118"/>
    </location>
</feature>
<feature type="region of interest" description="Disordered" evidence="2">
    <location>
        <begin position="217"/>
        <end position="236"/>
    </location>
</feature>
<feature type="region of interest" description="Disordered" evidence="2">
    <location>
        <begin position="1"/>
        <end position="118"/>
    </location>
</feature>
<dbReference type="Proteomes" id="UP001497457">
    <property type="component" value="Chromosome 27b"/>
</dbReference>
<keyword evidence="4" id="KW-1185">Reference proteome</keyword>
<feature type="compositionally biased region" description="Low complexity" evidence="2">
    <location>
        <begin position="11"/>
        <end position="24"/>
    </location>
</feature>
<keyword evidence="1" id="KW-0175">Coiled coil</keyword>
<reference evidence="3" key="1">
    <citation type="submission" date="2024-10" db="EMBL/GenBank/DDBJ databases">
        <authorList>
            <person name="Ryan C."/>
        </authorList>
    </citation>
    <scope>NUCLEOTIDE SEQUENCE [LARGE SCALE GENOMIC DNA]</scope>
</reference>
<name>A0ABC9BRL0_9POAL</name>
<feature type="compositionally biased region" description="Low complexity" evidence="2">
    <location>
        <begin position="63"/>
        <end position="72"/>
    </location>
</feature>
<feature type="region of interest" description="Disordered" evidence="2">
    <location>
        <begin position="243"/>
        <end position="274"/>
    </location>
</feature>
<feature type="coiled-coil region" evidence="1">
    <location>
        <begin position="454"/>
        <end position="488"/>
    </location>
</feature>
<dbReference type="PANTHER" id="PTHR34562">
    <property type="entry name" value="WPP DOMAIN-INTERACTING PROTEIN 2"/>
    <property type="match status" value="1"/>
</dbReference>
<evidence type="ECO:0008006" key="5">
    <source>
        <dbReference type="Google" id="ProtNLM"/>
    </source>
</evidence>
<feature type="region of interest" description="Disordered" evidence="2">
    <location>
        <begin position="141"/>
        <end position="210"/>
    </location>
</feature>
<organism evidence="3 4">
    <name type="scientific">Urochloa decumbens</name>
    <dbReference type="NCBI Taxonomy" id="240449"/>
    <lineage>
        <taxon>Eukaryota</taxon>
        <taxon>Viridiplantae</taxon>
        <taxon>Streptophyta</taxon>
        <taxon>Embryophyta</taxon>
        <taxon>Tracheophyta</taxon>
        <taxon>Spermatophyta</taxon>
        <taxon>Magnoliopsida</taxon>
        <taxon>Liliopsida</taxon>
        <taxon>Poales</taxon>
        <taxon>Poaceae</taxon>
        <taxon>PACMAD clade</taxon>
        <taxon>Panicoideae</taxon>
        <taxon>Panicodae</taxon>
        <taxon>Paniceae</taxon>
        <taxon>Melinidinae</taxon>
        <taxon>Urochloa</taxon>
    </lineage>
</organism>
<evidence type="ECO:0000256" key="1">
    <source>
        <dbReference type="SAM" id="Coils"/>
    </source>
</evidence>
<sequence>MPSMHSASNGPVESSTESPAPAAEAEAEEEAVPKTSPAAAATKGRGLRRWRRIRRGQERQREGYAAAAAAAVGGSGGAGDEDSAQLNKRRLPLPASAPKGRHEAPAVEAESSSASVESRFVPPARLDPGLGLLVASAGFSVGAGGAESDHSEDRSSKSSTAASAPRVLPRHEHAFPFQRERDRLPRSRAPAAAALHGRNPRAARSRADRPRVAYSAAVSAEADNSRSSVESDLRSSNALKVSSDYCELSDEEQPSEEVRSTGCKGNGSSVLGRSAQMSVDSGYGVDEASVGTGQNGRMHPGADCYTESTLLLLQRTQEALESEIEKIMAIGNEHTNDLDAHDDKWSGSVNLQPIEEVSDRIKHLESRLEEASALIKEKDSRTDELEATAVKNTNLLLSQSELDQLYQEKMEIEIHCAILTRGYEASVTLAEDQMALYEAQKSLSEDYRQLGLKLRHTENRAMVLEEMAEKLQVQCKELSNSSEVLQLQSKASRVSLFCFIQFILLCIAIGTYLMRLSPSSSEVVPT</sequence>
<dbReference type="EMBL" id="OZ075137">
    <property type="protein sequence ID" value="CAL5005510.1"/>
    <property type="molecule type" value="Genomic_DNA"/>
</dbReference>
<evidence type="ECO:0000313" key="3">
    <source>
        <dbReference type="EMBL" id="CAL5005510.1"/>
    </source>
</evidence>
<feature type="compositionally biased region" description="Low complexity" evidence="2">
    <location>
        <begin position="187"/>
        <end position="197"/>
    </location>
</feature>
<feature type="compositionally biased region" description="Basic residues" evidence="2">
    <location>
        <begin position="45"/>
        <end position="54"/>
    </location>
</feature>
<proteinExistence type="predicted"/>
<evidence type="ECO:0000313" key="4">
    <source>
        <dbReference type="Proteomes" id="UP001497457"/>
    </source>
</evidence>
<dbReference type="AlphaFoldDB" id="A0ABC9BRL0"/>
<evidence type="ECO:0000256" key="2">
    <source>
        <dbReference type="SAM" id="MobiDB-lite"/>
    </source>
</evidence>